<dbReference type="Pfam" id="PF07963">
    <property type="entry name" value="N_methyl"/>
    <property type="match status" value="1"/>
</dbReference>
<organism evidence="1 2">
    <name type="scientific">Povalibacter uvarum</name>
    <dbReference type="NCBI Taxonomy" id="732238"/>
    <lineage>
        <taxon>Bacteria</taxon>
        <taxon>Pseudomonadati</taxon>
        <taxon>Pseudomonadota</taxon>
        <taxon>Gammaproteobacteria</taxon>
        <taxon>Steroidobacterales</taxon>
        <taxon>Steroidobacteraceae</taxon>
        <taxon>Povalibacter</taxon>
    </lineage>
</organism>
<proteinExistence type="predicted"/>
<dbReference type="AlphaFoldDB" id="A0A841HGE9"/>
<dbReference type="EMBL" id="JACHHZ010000001">
    <property type="protein sequence ID" value="MBB6091846.1"/>
    <property type="molecule type" value="Genomic_DNA"/>
</dbReference>
<dbReference type="Proteomes" id="UP000588068">
    <property type="component" value="Unassembled WGS sequence"/>
</dbReference>
<dbReference type="InterPro" id="IPR012902">
    <property type="entry name" value="N_methyl_site"/>
</dbReference>
<name>A0A841HGE9_9GAMM</name>
<dbReference type="InterPro" id="IPR013362">
    <property type="entry name" value="Pilus_4_PilV"/>
</dbReference>
<keyword evidence="2" id="KW-1185">Reference proteome</keyword>
<dbReference type="RefSeq" id="WP_221303994.1">
    <property type="nucleotide sequence ID" value="NZ_JACHHZ010000001.1"/>
</dbReference>
<dbReference type="NCBIfam" id="TIGR02532">
    <property type="entry name" value="IV_pilin_GFxxxE"/>
    <property type="match status" value="1"/>
</dbReference>
<gene>
    <name evidence="1" type="ORF">HNQ60_000692</name>
</gene>
<reference evidence="1 2" key="1">
    <citation type="submission" date="2020-08" db="EMBL/GenBank/DDBJ databases">
        <title>Genomic Encyclopedia of Type Strains, Phase IV (KMG-IV): sequencing the most valuable type-strain genomes for metagenomic binning, comparative biology and taxonomic classification.</title>
        <authorList>
            <person name="Goeker M."/>
        </authorList>
    </citation>
    <scope>NUCLEOTIDE SEQUENCE [LARGE SCALE GENOMIC DNA]</scope>
    <source>
        <strain evidence="1 2">DSM 26723</strain>
    </source>
</reference>
<protein>
    <submittedName>
        <fullName evidence="1">Type IV pilus assembly protein PilV</fullName>
    </submittedName>
</protein>
<evidence type="ECO:0000313" key="1">
    <source>
        <dbReference type="EMBL" id="MBB6091846.1"/>
    </source>
</evidence>
<comment type="caution">
    <text evidence="1">The sequence shown here is derived from an EMBL/GenBank/DDBJ whole genome shotgun (WGS) entry which is preliminary data.</text>
</comment>
<dbReference type="PROSITE" id="PS00409">
    <property type="entry name" value="PROKAR_NTER_METHYL"/>
    <property type="match status" value="1"/>
</dbReference>
<sequence length="150" mass="15853">MISNATSMRRSRGFSLIEVMVSVGVLSVALLGTAGLMASSLRNTNTAYYRSQATILADDILDRMRANINAARTGQYAIDPYAPGTEPTFAPSATGVALYDCTEWTMMLADALPDGVGVIETAPGGEVTIEIRWDNGESSFTTVSHLGGTP</sequence>
<accession>A0A841HGE9</accession>
<dbReference type="NCBIfam" id="TIGR02523">
    <property type="entry name" value="type_IV_pilV"/>
    <property type="match status" value="1"/>
</dbReference>
<evidence type="ECO:0000313" key="2">
    <source>
        <dbReference type="Proteomes" id="UP000588068"/>
    </source>
</evidence>